<evidence type="ECO:0000313" key="3">
    <source>
        <dbReference type="EMBL" id="RYC05128.1"/>
    </source>
</evidence>
<dbReference type="PIRSF" id="PIRSF017082">
    <property type="entry name" value="YflP"/>
    <property type="match status" value="1"/>
</dbReference>
<dbReference type="OrthoDB" id="9780943at2"/>
<gene>
    <name evidence="3" type="ORF">EUA07_01145</name>
</gene>
<dbReference type="AlphaFoldDB" id="A0A4Q2SM80"/>
<proteinExistence type="inferred from homology"/>
<dbReference type="Pfam" id="PF03401">
    <property type="entry name" value="TctC"/>
    <property type="match status" value="1"/>
</dbReference>
<reference evidence="3 4" key="1">
    <citation type="submission" date="2019-01" db="EMBL/GenBank/DDBJ databases">
        <title>Novel species of Nocardioides.</title>
        <authorList>
            <person name="Liu Q."/>
            <person name="Xin Y.-H."/>
        </authorList>
    </citation>
    <scope>NUCLEOTIDE SEQUENCE [LARGE SCALE GENOMIC DNA]</scope>
    <source>
        <strain evidence="3 4">CGMCC 4.6875</strain>
    </source>
</reference>
<evidence type="ECO:0000256" key="1">
    <source>
        <dbReference type="ARBA" id="ARBA00006987"/>
    </source>
</evidence>
<comment type="caution">
    <text evidence="3">The sequence shown here is derived from an EMBL/GenBank/DDBJ whole genome shotgun (WGS) entry which is preliminary data.</text>
</comment>
<feature type="chain" id="PRO_5021031857" evidence="2">
    <location>
        <begin position="23"/>
        <end position="325"/>
    </location>
</feature>
<dbReference type="CDD" id="cd07012">
    <property type="entry name" value="PBP2_Bug_TTT"/>
    <property type="match status" value="1"/>
</dbReference>
<sequence length="325" mass="34932">MKHTRIALASAAALMMTLSACGGDSGGGSGGAYPSEDMDWTIAFGPGGGNDIMARTMVDILQRNDLYPENIRVENRDGGSGATGWGYLLNQAGEGYGISTTSGSFITTPLQADTGWEPTDFTPVGLLAADNALMIAAGDAEFQTYDEWVDYATGKGSVVVGGIGTVNVDYIIQQMVADAEGYEIEYVPYNDEGQMQTSLLSGAIDTMISNPGSIMGQIEAGQVTPLLFTGPERLEALPDVPTGEENGVSDLPSMPRGLILPPDAPQEAQDWWVETMQEVVETEEWQAYLDENFLLEDERWGEDFTTYLDETQTAFEEQLTELGAL</sequence>
<organism evidence="3 4">
    <name type="scientific">Nocardioides ganghwensis</name>
    <dbReference type="NCBI Taxonomy" id="252230"/>
    <lineage>
        <taxon>Bacteria</taxon>
        <taxon>Bacillati</taxon>
        <taxon>Actinomycetota</taxon>
        <taxon>Actinomycetes</taxon>
        <taxon>Propionibacteriales</taxon>
        <taxon>Nocardioidaceae</taxon>
        <taxon>Nocardioides</taxon>
    </lineage>
</organism>
<dbReference type="PANTHER" id="PTHR42928">
    <property type="entry name" value="TRICARBOXYLATE-BINDING PROTEIN"/>
    <property type="match status" value="1"/>
</dbReference>
<dbReference type="PANTHER" id="PTHR42928:SF3">
    <property type="entry name" value="UPF0065 PROTEIN YFLP"/>
    <property type="match status" value="1"/>
</dbReference>
<dbReference type="Proteomes" id="UP000293291">
    <property type="component" value="Unassembled WGS sequence"/>
</dbReference>
<feature type="signal peptide" evidence="2">
    <location>
        <begin position="1"/>
        <end position="22"/>
    </location>
</feature>
<dbReference type="SUPFAM" id="SSF53850">
    <property type="entry name" value="Periplasmic binding protein-like II"/>
    <property type="match status" value="1"/>
</dbReference>
<keyword evidence="4" id="KW-1185">Reference proteome</keyword>
<dbReference type="PROSITE" id="PS51257">
    <property type="entry name" value="PROKAR_LIPOPROTEIN"/>
    <property type="match status" value="1"/>
</dbReference>
<dbReference type="InterPro" id="IPR042100">
    <property type="entry name" value="Bug_dom1"/>
</dbReference>
<dbReference type="EMBL" id="SDWU01000001">
    <property type="protein sequence ID" value="RYC05128.1"/>
    <property type="molecule type" value="Genomic_DNA"/>
</dbReference>
<evidence type="ECO:0000313" key="4">
    <source>
        <dbReference type="Proteomes" id="UP000293291"/>
    </source>
</evidence>
<name>A0A4Q2SM80_9ACTN</name>
<keyword evidence="2" id="KW-0732">Signal</keyword>
<protein>
    <submittedName>
        <fullName evidence="3">Tripartite tricarboxylate transporter substrate binding protein</fullName>
    </submittedName>
</protein>
<dbReference type="Gene3D" id="3.40.190.10">
    <property type="entry name" value="Periplasmic binding protein-like II"/>
    <property type="match status" value="1"/>
</dbReference>
<accession>A0A4Q2SM80</accession>
<dbReference type="RefSeq" id="WP_129453150.1">
    <property type="nucleotide sequence ID" value="NZ_JACXYX010000003.1"/>
</dbReference>
<comment type="similarity">
    <text evidence="1">Belongs to the UPF0065 (bug) family.</text>
</comment>
<dbReference type="InterPro" id="IPR005064">
    <property type="entry name" value="BUG"/>
</dbReference>
<evidence type="ECO:0000256" key="2">
    <source>
        <dbReference type="SAM" id="SignalP"/>
    </source>
</evidence>
<dbReference type="Gene3D" id="3.40.190.150">
    <property type="entry name" value="Bordetella uptake gene, domain 1"/>
    <property type="match status" value="1"/>
</dbReference>